<evidence type="ECO:0000313" key="8">
    <source>
        <dbReference type="Proteomes" id="UP001378592"/>
    </source>
</evidence>
<dbReference type="EMBL" id="JAZDUA010000080">
    <property type="protein sequence ID" value="KAK7869082.1"/>
    <property type="molecule type" value="Genomic_DNA"/>
</dbReference>
<dbReference type="GO" id="GO:0005634">
    <property type="term" value="C:nucleus"/>
    <property type="evidence" value="ECO:0007669"/>
    <property type="project" value="UniProtKB-SubCell"/>
</dbReference>
<organism evidence="7 8">
    <name type="scientific">Gryllus longicercus</name>
    <dbReference type="NCBI Taxonomy" id="2509291"/>
    <lineage>
        <taxon>Eukaryota</taxon>
        <taxon>Metazoa</taxon>
        <taxon>Ecdysozoa</taxon>
        <taxon>Arthropoda</taxon>
        <taxon>Hexapoda</taxon>
        <taxon>Insecta</taxon>
        <taxon>Pterygota</taxon>
        <taxon>Neoptera</taxon>
        <taxon>Polyneoptera</taxon>
        <taxon>Orthoptera</taxon>
        <taxon>Ensifera</taxon>
        <taxon>Gryllidea</taxon>
        <taxon>Grylloidea</taxon>
        <taxon>Gryllidae</taxon>
        <taxon>Gryllinae</taxon>
        <taxon>Gryllus</taxon>
    </lineage>
</organism>
<dbReference type="InterPro" id="IPR027887">
    <property type="entry name" value="DUF4464"/>
</dbReference>
<dbReference type="GO" id="GO:0005737">
    <property type="term" value="C:cytoplasm"/>
    <property type="evidence" value="ECO:0007669"/>
    <property type="project" value="UniProtKB-SubCell"/>
</dbReference>
<evidence type="ECO:0000256" key="3">
    <source>
        <dbReference type="ARBA" id="ARBA00004496"/>
    </source>
</evidence>
<evidence type="ECO:0000256" key="1">
    <source>
        <dbReference type="ARBA" id="ARBA00003056"/>
    </source>
</evidence>
<dbReference type="AlphaFoldDB" id="A0AAN9ZAP4"/>
<accession>A0AAN9ZAP4</accession>
<dbReference type="Proteomes" id="UP001378592">
    <property type="component" value="Unassembled WGS sequence"/>
</dbReference>
<dbReference type="PANTHER" id="PTHR33588:SF1">
    <property type="entry name" value="CILIA- AND FLAGELLA-ASSOCIATED PROTEIN 299"/>
    <property type="match status" value="1"/>
</dbReference>
<evidence type="ECO:0000256" key="6">
    <source>
        <dbReference type="ARBA" id="ARBA00023242"/>
    </source>
</evidence>
<evidence type="ECO:0000256" key="2">
    <source>
        <dbReference type="ARBA" id="ARBA00004123"/>
    </source>
</evidence>
<evidence type="ECO:0000256" key="5">
    <source>
        <dbReference type="ARBA" id="ARBA00022490"/>
    </source>
</evidence>
<evidence type="ECO:0000256" key="4">
    <source>
        <dbReference type="ARBA" id="ARBA00021436"/>
    </source>
</evidence>
<name>A0AAN9ZAP4_9ORTH</name>
<evidence type="ECO:0000313" key="7">
    <source>
        <dbReference type="EMBL" id="KAK7869082.1"/>
    </source>
</evidence>
<reference evidence="7 8" key="1">
    <citation type="submission" date="2024-03" db="EMBL/GenBank/DDBJ databases">
        <title>The genome assembly and annotation of the cricket Gryllus longicercus Weissman &amp; Gray.</title>
        <authorList>
            <person name="Szrajer S."/>
            <person name="Gray D."/>
            <person name="Ylla G."/>
        </authorList>
    </citation>
    <scope>NUCLEOTIDE SEQUENCE [LARGE SCALE GENOMIC DNA]</scope>
    <source>
        <strain evidence="7">DAG 2021-001</strain>
        <tissue evidence="7">Whole body minus gut</tissue>
    </source>
</reference>
<proteinExistence type="predicted"/>
<sequence>MAALPQWMLHSGNQIDGDRWLVEFKTYEEYLDFLVTPTDLKNLRSTHIAQTIAELGYRSAGETLTREQFNTRRERVVEMFNPTRKSHVLCAGRHPDFENVVLQELGTRERANRVGLLATIIFVRALTPAGHEVSGYVDYAHRLNTEDWMPFFQGKKRLWPRPNDLGYYHWRAGISRSNHSPNFKVIIDPERGLLFQNKYDRKVVCVDPSRAPGQNTTREVLKTNDYKQFVVYDHVVRRRS</sequence>
<dbReference type="PANTHER" id="PTHR33588">
    <property type="entry name" value="CILIA- AND FLAGELLA-ASSOCIATED PROTEIN 299"/>
    <property type="match status" value="1"/>
</dbReference>
<gene>
    <name evidence="7" type="ORF">R5R35_000801</name>
</gene>
<keyword evidence="5" id="KW-0963">Cytoplasm</keyword>
<comment type="subcellular location">
    <subcellularLocation>
        <location evidence="3">Cytoplasm</location>
    </subcellularLocation>
    <subcellularLocation>
        <location evidence="2">Nucleus</location>
    </subcellularLocation>
</comment>
<dbReference type="Pfam" id="PF14713">
    <property type="entry name" value="DUF4464"/>
    <property type="match status" value="1"/>
</dbReference>
<comment type="caution">
    <text evidence="7">The sequence shown here is derived from an EMBL/GenBank/DDBJ whole genome shotgun (WGS) entry which is preliminary data.</text>
</comment>
<protein>
    <recommendedName>
        <fullName evidence="4">Cilia- and flagella-associated protein 299</fullName>
    </recommendedName>
</protein>
<comment type="function">
    <text evidence="1">May be involved in spermatogenesis.</text>
</comment>
<keyword evidence="8" id="KW-1185">Reference proteome</keyword>
<keyword evidence="6" id="KW-0539">Nucleus</keyword>